<keyword evidence="3" id="KW-1185">Reference proteome</keyword>
<protein>
    <submittedName>
        <fullName evidence="2">Uncharacterized protein</fullName>
    </submittedName>
</protein>
<reference evidence="2 3" key="2">
    <citation type="submission" date="2023-10" db="EMBL/GenBank/DDBJ databases">
        <authorList>
            <person name="Han X.F."/>
        </authorList>
    </citation>
    <scope>NUCLEOTIDE SEQUENCE [LARGE SCALE GENOMIC DNA]</scope>
    <source>
        <strain evidence="2 3">KCTC 39840</strain>
    </source>
</reference>
<gene>
    <name evidence="2" type="ORF">R7226_13145</name>
</gene>
<sequence length="186" mass="19875">MHPIADLVTNARRSSLARRQEQHERIGVGQFRARDRFRVPVDLVADAAQGFGAAIEFEEQVQRVAVGEDEDAVAVGRGDAVEQALRGALAVPLAQRAAGRARLDGEPHEELVHVEAVGERRGAGDLERVAAAPEELVAVAAQLGGDDAGADLVEHPVERRRAFASSACRSEPVEHPQSVQPLQPAP</sequence>
<comment type="caution">
    <text evidence="2">The sequence shown here is derived from an EMBL/GenBank/DDBJ whole genome shotgun (WGS) entry which is preliminary data.</text>
</comment>
<proteinExistence type="predicted"/>
<feature type="region of interest" description="Disordered" evidence="1">
    <location>
        <begin position="163"/>
        <end position="186"/>
    </location>
</feature>
<evidence type="ECO:0000313" key="3">
    <source>
        <dbReference type="Proteomes" id="UP001284601"/>
    </source>
</evidence>
<dbReference type="Proteomes" id="UP001284601">
    <property type="component" value="Unassembled WGS sequence"/>
</dbReference>
<accession>A0ABU4HRA4</accession>
<dbReference type="EMBL" id="JAWSTH010000030">
    <property type="protein sequence ID" value="MDW5595289.1"/>
    <property type="molecule type" value="Genomic_DNA"/>
</dbReference>
<evidence type="ECO:0000256" key="1">
    <source>
        <dbReference type="SAM" id="MobiDB-lite"/>
    </source>
</evidence>
<feature type="compositionally biased region" description="Polar residues" evidence="1">
    <location>
        <begin position="177"/>
        <end position="186"/>
    </location>
</feature>
<organism evidence="2 3">
    <name type="scientific">Conexibacter stalactiti</name>
    <dbReference type="NCBI Taxonomy" id="1940611"/>
    <lineage>
        <taxon>Bacteria</taxon>
        <taxon>Bacillati</taxon>
        <taxon>Actinomycetota</taxon>
        <taxon>Thermoleophilia</taxon>
        <taxon>Solirubrobacterales</taxon>
        <taxon>Conexibacteraceae</taxon>
        <taxon>Conexibacter</taxon>
    </lineage>
</organism>
<reference evidence="3" key="1">
    <citation type="submission" date="2023-07" db="EMBL/GenBank/DDBJ databases">
        <title>Conexibacter stalactiti sp. nov., isolated from stalactites in a lava cave and emended description of the genus Conexibacter.</title>
        <authorList>
            <person name="Lee S.D."/>
        </authorList>
    </citation>
    <scope>NUCLEOTIDE SEQUENCE [LARGE SCALE GENOMIC DNA]</scope>
    <source>
        <strain evidence="3">KCTC 39840</strain>
    </source>
</reference>
<evidence type="ECO:0000313" key="2">
    <source>
        <dbReference type="EMBL" id="MDW5595289.1"/>
    </source>
</evidence>
<name>A0ABU4HRA4_9ACTN</name>